<name>A0A0E9V4E6_ANGAN</name>
<protein>
    <submittedName>
        <fullName evidence="1">Uncharacterized protein</fullName>
    </submittedName>
</protein>
<dbReference type="AlphaFoldDB" id="A0A0E9V4E6"/>
<accession>A0A0E9V4E6</accession>
<proteinExistence type="predicted"/>
<evidence type="ECO:0000313" key="1">
    <source>
        <dbReference type="EMBL" id="JAH72861.1"/>
    </source>
</evidence>
<dbReference type="EMBL" id="GBXM01035716">
    <property type="protein sequence ID" value="JAH72861.1"/>
    <property type="molecule type" value="Transcribed_RNA"/>
</dbReference>
<organism evidence="1">
    <name type="scientific">Anguilla anguilla</name>
    <name type="common">European freshwater eel</name>
    <name type="synonym">Muraena anguilla</name>
    <dbReference type="NCBI Taxonomy" id="7936"/>
    <lineage>
        <taxon>Eukaryota</taxon>
        <taxon>Metazoa</taxon>
        <taxon>Chordata</taxon>
        <taxon>Craniata</taxon>
        <taxon>Vertebrata</taxon>
        <taxon>Euteleostomi</taxon>
        <taxon>Actinopterygii</taxon>
        <taxon>Neopterygii</taxon>
        <taxon>Teleostei</taxon>
        <taxon>Anguilliformes</taxon>
        <taxon>Anguillidae</taxon>
        <taxon>Anguilla</taxon>
    </lineage>
</organism>
<reference evidence="1" key="1">
    <citation type="submission" date="2014-11" db="EMBL/GenBank/DDBJ databases">
        <authorList>
            <person name="Amaro Gonzalez C."/>
        </authorList>
    </citation>
    <scope>NUCLEOTIDE SEQUENCE</scope>
</reference>
<sequence length="39" mass="4327">MFLSGHVSLLNSTRSTEFQCSFLINVIILRTTNTAANII</sequence>
<reference evidence="1" key="2">
    <citation type="journal article" date="2015" name="Fish Shellfish Immunol.">
        <title>Early steps in the European eel (Anguilla anguilla)-Vibrio vulnificus interaction in the gills: Role of the RtxA13 toxin.</title>
        <authorList>
            <person name="Callol A."/>
            <person name="Pajuelo D."/>
            <person name="Ebbesson L."/>
            <person name="Teles M."/>
            <person name="MacKenzie S."/>
            <person name="Amaro C."/>
        </authorList>
    </citation>
    <scope>NUCLEOTIDE SEQUENCE</scope>
</reference>